<keyword evidence="3" id="KW-1185">Reference proteome</keyword>
<feature type="region of interest" description="Disordered" evidence="1">
    <location>
        <begin position="294"/>
        <end position="319"/>
    </location>
</feature>
<feature type="compositionally biased region" description="Low complexity" evidence="1">
    <location>
        <begin position="232"/>
        <end position="248"/>
    </location>
</feature>
<sequence>MSSPMKVVFPAPPPTTNDLTAQQRALLVRKTKKIEQLLGSTPFLVDAIGPIHISLPSTLGSRNRFSTKTRRSSLDSSSSSSSCDVSPTCSPVKRSHSSISSFSSMRNSGSRRQRHSSSPSFISTKTSERWPQDTKIPVLRLAMRSLNIETIPASPPPTRTSFFAPSSSPTSSDEEFSVQFLPDPNDLPSPRNSLVLSTFTIPSENSLRKQKMDRLRKKLGSGVPLQLVFPKDAASSDSDNSPSSSASDCTESTLVETTAPLSPPSAGPKKPAARIAKARDSLVDSALIHRAKRLVDGPATASPAKTRASPPAPPTIPIPDFKRIKERLSFIVENPDEHGNGCPEEFGLSRVSSKMSDSIPEFKSDCGEAVNMWGTRKGYEGWAPATPPKDDAPPTSPTQRLSGEVKKRPLSYRKPVPPIPTDC</sequence>
<dbReference type="Proteomes" id="UP000467700">
    <property type="component" value="Unassembled WGS sequence"/>
</dbReference>
<feature type="region of interest" description="Disordered" evidence="1">
    <location>
        <begin position="380"/>
        <end position="423"/>
    </location>
</feature>
<feature type="compositionally biased region" description="Low complexity" evidence="1">
    <location>
        <begin position="74"/>
        <end position="108"/>
    </location>
</feature>
<comment type="caution">
    <text evidence="2">The sequence shown here is derived from an EMBL/GenBank/DDBJ whole genome shotgun (WGS) entry which is preliminary data.</text>
</comment>
<evidence type="ECO:0000313" key="2">
    <source>
        <dbReference type="EMBL" id="CAA7270412.1"/>
    </source>
</evidence>
<evidence type="ECO:0000256" key="1">
    <source>
        <dbReference type="SAM" id="MobiDB-lite"/>
    </source>
</evidence>
<gene>
    <name evidence="2" type="ORF">AAE3_LOCUS12557</name>
</gene>
<feature type="compositionally biased region" description="Low complexity" evidence="1">
    <location>
        <begin position="116"/>
        <end position="125"/>
    </location>
</feature>
<evidence type="ECO:0000313" key="3">
    <source>
        <dbReference type="Proteomes" id="UP000467700"/>
    </source>
</evidence>
<feature type="compositionally biased region" description="Low complexity" evidence="1">
    <location>
        <begin position="159"/>
        <end position="171"/>
    </location>
</feature>
<protein>
    <submittedName>
        <fullName evidence="2">Uncharacterized protein</fullName>
    </submittedName>
</protein>
<feature type="region of interest" description="Disordered" evidence="1">
    <location>
        <begin position="150"/>
        <end position="191"/>
    </location>
</feature>
<organism evidence="2 3">
    <name type="scientific">Cyclocybe aegerita</name>
    <name type="common">Black poplar mushroom</name>
    <name type="synonym">Agrocybe aegerita</name>
    <dbReference type="NCBI Taxonomy" id="1973307"/>
    <lineage>
        <taxon>Eukaryota</taxon>
        <taxon>Fungi</taxon>
        <taxon>Dikarya</taxon>
        <taxon>Basidiomycota</taxon>
        <taxon>Agaricomycotina</taxon>
        <taxon>Agaricomycetes</taxon>
        <taxon>Agaricomycetidae</taxon>
        <taxon>Agaricales</taxon>
        <taxon>Agaricineae</taxon>
        <taxon>Bolbitiaceae</taxon>
        <taxon>Cyclocybe</taxon>
    </lineage>
</organism>
<reference evidence="2 3" key="1">
    <citation type="submission" date="2020-01" db="EMBL/GenBank/DDBJ databases">
        <authorList>
            <person name="Gupta K D."/>
        </authorList>
    </citation>
    <scope>NUCLEOTIDE SEQUENCE [LARGE SCALE GENOMIC DNA]</scope>
</reference>
<proteinExistence type="predicted"/>
<feature type="region of interest" description="Disordered" evidence="1">
    <location>
        <begin position="59"/>
        <end position="129"/>
    </location>
</feature>
<feature type="region of interest" description="Disordered" evidence="1">
    <location>
        <begin position="230"/>
        <end position="276"/>
    </location>
</feature>
<dbReference type="EMBL" id="CACVBS010000090">
    <property type="protein sequence ID" value="CAA7270412.1"/>
    <property type="molecule type" value="Genomic_DNA"/>
</dbReference>
<dbReference type="OrthoDB" id="3034829at2759"/>
<accession>A0A8S0X8G7</accession>
<dbReference type="AlphaFoldDB" id="A0A8S0X8G7"/>
<name>A0A8S0X8G7_CYCAE</name>